<dbReference type="OrthoDB" id="515401at2759"/>
<feature type="non-terminal residue" evidence="3">
    <location>
        <position position="385"/>
    </location>
</feature>
<evidence type="ECO:0000313" key="4">
    <source>
        <dbReference type="Proteomes" id="UP000554482"/>
    </source>
</evidence>
<feature type="domain" description="GATA-type" evidence="2">
    <location>
        <begin position="1"/>
        <end position="27"/>
    </location>
</feature>
<dbReference type="InterPro" id="IPR000679">
    <property type="entry name" value="Znf_GATA"/>
</dbReference>
<dbReference type="Proteomes" id="UP000554482">
    <property type="component" value="Unassembled WGS sequence"/>
</dbReference>
<dbReference type="Gene3D" id="3.30.50.10">
    <property type="entry name" value="Erythroid Transcription Factor GATA-1, subunit A"/>
    <property type="match status" value="1"/>
</dbReference>
<feature type="region of interest" description="Disordered" evidence="1">
    <location>
        <begin position="38"/>
        <end position="79"/>
    </location>
</feature>
<dbReference type="InterPro" id="IPR013088">
    <property type="entry name" value="Znf_NHR/GATA"/>
</dbReference>
<dbReference type="EMBL" id="JABWDY010043806">
    <property type="protein sequence ID" value="KAF5175612.1"/>
    <property type="molecule type" value="Genomic_DNA"/>
</dbReference>
<protein>
    <submittedName>
        <fullName evidence="3">Gata transcription factor</fullName>
    </submittedName>
</protein>
<dbReference type="Pfam" id="PF00320">
    <property type="entry name" value="GATA"/>
    <property type="match status" value="1"/>
</dbReference>
<evidence type="ECO:0000313" key="3">
    <source>
        <dbReference type="EMBL" id="KAF5175612.1"/>
    </source>
</evidence>
<dbReference type="GO" id="GO:0043565">
    <property type="term" value="F:sequence-specific DNA binding"/>
    <property type="evidence" value="ECO:0007669"/>
    <property type="project" value="InterPro"/>
</dbReference>
<proteinExistence type="predicted"/>
<dbReference type="InterPro" id="IPR044589">
    <property type="entry name" value="GATA26/27"/>
</dbReference>
<name>A0A7J6UTN2_THATH</name>
<feature type="compositionally biased region" description="Basic and acidic residues" evidence="1">
    <location>
        <begin position="45"/>
        <end position="54"/>
    </location>
</feature>
<dbReference type="AlphaFoldDB" id="A0A7J6UTN2"/>
<gene>
    <name evidence="3" type="ORF">FRX31_034801</name>
</gene>
<dbReference type="PANTHER" id="PTHR46855">
    <property type="entry name" value="OSJNBB0038F03.10 PROTEIN"/>
    <property type="match status" value="1"/>
</dbReference>
<accession>A0A7J6UTN2</accession>
<dbReference type="CDD" id="cd00202">
    <property type="entry name" value="ZnF_GATA"/>
    <property type="match status" value="1"/>
</dbReference>
<dbReference type="SUPFAM" id="SSF57716">
    <property type="entry name" value="Glucocorticoid receptor-like (DNA-binding domain)"/>
    <property type="match status" value="1"/>
</dbReference>
<evidence type="ECO:0000259" key="2">
    <source>
        <dbReference type="Pfam" id="PF00320"/>
    </source>
</evidence>
<dbReference type="GO" id="GO:0006355">
    <property type="term" value="P:regulation of DNA-templated transcription"/>
    <property type="evidence" value="ECO:0007669"/>
    <property type="project" value="InterPro"/>
</dbReference>
<evidence type="ECO:0000256" key="1">
    <source>
        <dbReference type="SAM" id="MobiDB-lite"/>
    </source>
</evidence>
<reference evidence="3 4" key="1">
    <citation type="submission" date="2020-06" db="EMBL/GenBank/DDBJ databases">
        <title>Transcriptomic and genomic resources for Thalictrum thalictroides and T. hernandezii: Facilitating candidate gene discovery in an emerging model plant lineage.</title>
        <authorList>
            <person name="Arias T."/>
            <person name="Riano-Pachon D.M."/>
            <person name="Di Stilio V.S."/>
        </authorList>
    </citation>
    <scope>NUCLEOTIDE SEQUENCE [LARGE SCALE GENOMIC DNA]</scope>
    <source>
        <strain evidence="4">cv. WT478/WT964</strain>
        <tissue evidence="3">Leaves</tissue>
    </source>
</reference>
<sequence length="385" mass="42260">TPLWRNGPPEKPVLCNACGSRWRTKGTLAKYAPIHSRAFAPPDFGDSKQSRQDKLPPSTKSKSWYVKVHNESTTEDEQSSAEYYPCSTYFEDDSSNKSSSGSAISVSESCVQLGSTDGNEISGPFQSSFYDFQIPSRKRTRMRRHSVSPVEKLRQDLVTILQKQDSSYYSDFSEEVLLFEREDLSFSSEIGHGSVLLKPPVSSKEEESEASSHIIGNRVSCLNDPYMGVSCCSGQSHNNEVSSSQSVKAQVIQEKWNTNEGKENVVKKHVSANRSLKSTYSGDPVVLQNKYSSQICVNEKPLICKSLNSTIEVSSLASEVTGTGMIIYAKRPREVPPCEAPTITSGEEMILIQAPSSGTESLSALSQNLGSDVNNSVNTVQAEVH</sequence>
<dbReference type="GO" id="GO:0008270">
    <property type="term" value="F:zinc ion binding"/>
    <property type="evidence" value="ECO:0007669"/>
    <property type="project" value="InterPro"/>
</dbReference>
<organism evidence="3 4">
    <name type="scientific">Thalictrum thalictroides</name>
    <name type="common">Rue-anemone</name>
    <name type="synonym">Anemone thalictroides</name>
    <dbReference type="NCBI Taxonomy" id="46969"/>
    <lineage>
        <taxon>Eukaryota</taxon>
        <taxon>Viridiplantae</taxon>
        <taxon>Streptophyta</taxon>
        <taxon>Embryophyta</taxon>
        <taxon>Tracheophyta</taxon>
        <taxon>Spermatophyta</taxon>
        <taxon>Magnoliopsida</taxon>
        <taxon>Ranunculales</taxon>
        <taxon>Ranunculaceae</taxon>
        <taxon>Thalictroideae</taxon>
        <taxon>Thalictrum</taxon>
    </lineage>
</organism>
<dbReference type="PANTHER" id="PTHR46855:SF1">
    <property type="entry name" value="GATA TRANSCRIPTION FACTOR 26"/>
    <property type="match status" value="1"/>
</dbReference>
<keyword evidence="4" id="KW-1185">Reference proteome</keyword>
<comment type="caution">
    <text evidence="3">The sequence shown here is derived from an EMBL/GenBank/DDBJ whole genome shotgun (WGS) entry which is preliminary data.</text>
</comment>